<keyword evidence="1" id="KW-0812">Transmembrane</keyword>
<feature type="transmembrane region" description="Helical" evidence="1">
    <location>
        <begin position="97"/>
        <end position="116"/>
    </location>
</feature>
<keyword evidence="3" id="KW-1185">Reference proteome</keyword>
<feature type="transmembrane region" description="Helical" evidence="1">
    <location>
        <begin position="122"/>
        <end position="141"/>
    </location>
</feature>
<feature type="transmembrane region" description="Helical" evidence="1">
    <location>
        <begin position="59"/>
        <end position="77"/>
    </location>
</feature>
<evidence type="ECO:0000313" key="3">
    <source>
        <dbReference type="Proteomes" id="UP000585905"/>
    </source>
</evidence>
<proteinExistence type="predicted"/>
<protein>
    <submittedName>
        <fullName evidence="2">Uncharacterized membrane protein YhaH (DUF805 family)</fullName>
    </submittedName>
</protein>
<evidence type="ECO:0000313" key="2">
    <source>
        <dbReference type="EMBL" id="MBA8846958.1"/>
    </source>
</evidence>
<reference evidence="2 3" key="1">
    <citation type="submission" date="2020-07" db="EMBL/GenBank/DDBJ databases">
        <title>Sequencing the genomes of 1000 actinobacteria strains.</title>
        <authorList>
            <person name="Klenk H.-P."/>
        </authorList>
    </citation>
    <scope>NUCLEOTIDE SEQUENCE [LARGE SCALE GENOMIC DNA]</scope>
    <source>
        <strain evidence="2 3">DSM 19663</strain>
    </source>
</reference>
<dbReference type="Pfam" id="PF18761">
    <property type="entry name" value="Heliorhodopsin"/>
    <property type="match status" value="1"/>
</dbReference>
<accession>A0A839EB69</accession>
<comment type="caution">
    <text evidence="2">The sequence shown here is derived from an EMBL/GenBank/DDBJ whole genome shotgun (WGS) entry which is preliminary data.</text>
</comment>
<dbReference type="AlphaFoldDB" id="A0A839EB69"/>
<dbReference type="Proteomes" id="UP000585905">
    <property type="component" value="Unassembled WGS sequence"/>
</dbReference>
<name>A0A839EB69_9MICO</name>
<dbReference type="EMBL" id="JACGWX010000001">
    <property type="protein sequence ID" value="MBA8846958.1"/>
    <property type="molecule type" value="Genomic_DNA"/>
</dbReference>
<sequence length="245" mass="25355">MSIRTHRMPRLTPLSLTSAALHLVAALALLAGAATLETELPVRLSAPGVPPVPFAAVDLAVATSVVLLVSAVVRLAVSIRPLCDRHVAGLASGRAGWRWLELSQTASITVVLVALLNGVAESGVLVALYALAAGAVVLLWLQDRQTTPGLAGLGAFSAGAAIGIVPWGVIAIYQVTRLVLGEPVGDVVGIGTIALLALSAAQWFSVWWHRERSRAALHAPAAERVFIELTLAHSLVLVLVAVLAG</sequence>
<gene>
    <name evidence="2" type="ORF">FHX53_000522</name>
</gene>
<dbReference type="RefSeq" id="WP_182489786.1">
    <property type="nucleotide sequence ID" value="NZ_BAAAOV010000009.1"/>
</dbReference>
<evidence type="ECO:0000256" key="1">
    <source>
        <dbReference type="SAM" id="Phobius"/>
    </source>
</evidence>
<feature type="transmembrane region" description="Helical" evidence="1">
    <location>
        <begin position="225"/>
        <end position="244"/>
    </location>
</feature>
<keyword evidence="1" id="KW-0472">Membrane</keyword>
<feature type="transmembrane region" description="Helical" evidence="1">
    <location>
        <begin position="187"/>
        <end position="204"/>
    </location>
</feature>
<dbReference type="InterPro" id="IPR041113">
    <property type="entry name" value="Heliorhodopsin"/>
</dbReference>
<keyword evidence="1" id="KW-1133">Transmembrane helix</keyword>
<feature type="transmembrane region" description="Helical" evidence="1">
    <location>
        <begin position="153"/>
        <end position="175"/>
    </location>
</feature>
<organism evidence="2 3">
    <name type="scientific">Microcella alkalica</name>
    <dbReference type="NCBI Taxonomy" id="355930"/>
    <lineage>
        <taxon>Bacteria</taxon>
        <taxon>Bacillati</taxon>
        <taxon>Actinomycetota</taxon>
        <taxon>Actinomycetes</taxon>
        <taxon>Micrococcales</taxon>
        <taxon>Microbacteriaceae</taxon>
        <taxon>Microcella</taxon>
    </lineage>
</organism>